<evidence type="ECO:0000313" key="3">
    <source>
        <dbReference type="EMBL" id="PRX12321.1"/>
    </source>
</evidence>
<organism evidence="2 4">
    <name type="scientific">Nonlabens ulvanivorans</name>
    <name type="common">Persicivirga ulvanivorans</name>
    <dbReference type="NCBI Taxonomy" id="906888"/>
    <lineage>
        <taxon>Bacteria</taxon>
        <taxon>Pseudomonadati</taxon>
        <taxon>Bacteroidota</taxon>
        <taxon>Flavobacteriia</taxon>
        <taxon>Flavobacteriales</taxon>
        <taxon>Flavobacteriaceae</taxon>
        <taxon>Nonlabens</taxon>
    </lineage>
</organism>
<accession>A0A084JZP3</accession>
<dbReference type="RefSeq" id="WP_036579643.1">
    <property type="nucleotide sequence ID" value="NZ_JPJI01000012.1"/>
</dbReference>
<evidence type="ECO:0000313" key="2">
    <source>
        <dbReference type="EMBL" id="KEZ94427.1"/>
    </source>
</evidence>
<dbReference type="EMBL" id="JPJI01000012">
    <property type="protein sequence ID" value="KEZ94427.1"/>
    <property type="molecule type" value="Genomic_DNA"/>
</dbReference>
<reference evidence="2 4" key="1">
    <citation type="submission" date="2014-07" db="EMBL/GenBank/DDBJ databases">
        <title>Draft genome sequence of Nonlabens ulvanivorans, an ulvan degrading bacterium.</title>
        <authorList>
            <person name="Kopel M."/>
            <person name="Helbert W."/>
            <person name="Henrissat B."/>
            <person name="Doniger T."/>
            <person name="Banin E."/>
        </authorList>
    </citation>
    <scope>NUCLEOTIDE SEQUENCE [LARGE SCALE GENOMIC DNA]</scope>
    <source>
        <strain evidence="2 4">PLR</strain>
    </source>
</reference>
<dbReference type="InterPro" id="IPR024775">
    <property type="entry name" value="DinB-like"/>
</dbReference>
<protein>
    <submittedName>
        <fullName evidence="2">Damage-inducible protein DinB</fullName>
    </submittedName>
    <submittedName>
        <fullName evidence="3">DinB family protein</fullName>
    </submittedName>
</protein>
<evidence type="ECO:0000313" key="4">
    <source>
        <dbReference type="Proteomes" id="UP000028531"/>
    </source>
</evidence>
<evidence type="ECO:0000313" key="5">
    <source>
        <dbReference type="Proteomes" id="UP000239997"/>
    </source>
</evidence>
<feature type="domain" description="DinB-like" evidence="1">
    <location>
        <begin position="12"/>
        <end position="143"/>
    </location>
</feature>
<keyword evidence="5" id="KW-1185">Reference proteome</keyword>
<dbReference type="AlphaFoldDB" id="A0A084JZP3"/>
<dbReference type="EMBL" id="PVNA01000007">
    <property type="protein sequence ID" value="PRX12321.1"/>
    <property type="molecule type" value="Genomic_DNA"/>
</dbReference>
<proteinExistence type="predicted"/>
<evidence type="ECO:0000259" key="1">
    <source>
        <dbReference type="Pfam" id="PF12867"/>
    </source>
</evidence>
<dbReference type="OrthoDB" id="824606at2"/>
<dbReference type="Gene3D" id="1.20.120.450">
    <property type="entry name" value="dinb family like domain"/>
    <property type="match status" value="1"/>
</dbReference>
<sequence length="154" mass="17365">MATQTEHLTSLWKESRTRLENQLSSITTFDLKKKLAPSPNSLGFLLRHIVDVELLFAKNVFGAKGTKIIAKTIIAQHDTGEWTDLEKLILMLDNSRDVLMDIIQKQDATDWEVEIKTKEFGVKTKAQALGRIISHTAYHAGQLGIILKYGTVFN</sequence>
<dbReference type="InterPro" id="IPR034660">
    <property type="entry name" value="DinB/YfiT-like"/>
</dbReference>
<name>A0A084JZP3_NONUL</name>
<reference evidence="3 5" key="2">
    <citation type="submission" date="2018-03" db="EMBL/GenBank/DDBJ databases">
        <title>Genomic Encyclopedia of Archaeal and Bacterial Type Strains, Phase II (KMG-II): from individual species to whole genera.</title>
        <authorList>
            <person name="Goeker M."/>
        </authorList>
    </citation>
    <scope>NUCLEOTIDE SEQUENCE [LARGE SCALE GENOMIC DNA]</scope>
    <source>
        <strain evidence="3 5">DSM 22727</strain>
    </source>
</reference>
<dbReference type="SUPFAM" id="SSF109854">
    <property type="entry name" value="DinB/YfiT-like putative metalloenzymes"/>
    <property type="match status" value="1"/>
</dbReference>
<dbReference type="Proteomes" id="UP000028531">
    <property type="component" value="Unassembled WGS sequence"/>
</dbReference>
<comment type="caution">
    <text evidence="2">The sequence shown here is derived from an EMBL/GenBank/DDBJ whole genome shotgun (WGS) entry which is preliminary data.</text>
</comment>
<dbReference type="Pfam" id="PF12867">
    <property type="entry name" value="DinB_2"/>
    <property type="match status" value="1"/>
</dbReference>
<dbReference type="Proteomes" id="UP000239997">
    <property type="component" value="Unassembled WGS sequence"/>
</dbReference>
<gene>
    <name evidence="2" type="ORF">IL45_02070</name>
    <name evidence="3" type="ORF">LY02_02734</name>
</gene>